<keyword evidence="3" id="KW-1185">Reference proteome</keyword>
<name>A0ABV0WL40_9TELE</name>
<reference evidence="2 3" key="1">
    <citation type="submission" date="2021-06" db="EMBL/GenBank/DDBJ databases">
        <authorList>
            <person name="Palmer J.M."/>
        </authorList>
    </citation>
    <scope>NUCLEOTIDE SEQUENCE [LARGE SCALE GENOMIC DNA]</scope>
    <source>
        <strain evidence="2 3">XR_2019</strain>
        <tissue evidence="2">Muscle</tissue>
    </source>
</reference>
<feature type="signal peptide" evidence="1">
    <location>
        <begin position="1"/>
        <end position="22"/>
    </location>
</feature>
<feature type="chain" id="PRO_5045099292" description="Secreted protein" evidence="1">
    <location>
        <begin position="23"/>
        <end position="81"/>
    </location>
</feature>
<gene>
    <name evidence="2" type="ORF">XENORESO_019517</name>
</gene>
<evidence type="ECO:0008006" key="4">
    <source>
        <dbReference type="Google" id="ProtNLM"/>
    </source>
</evidence>
<comment type="caution">
    <text evidence="2">The sequence shown here is derived from an EMBL/GenBank/DDBJ whole genome shotgun (WGS) entry which is preliminary data.</text>
</comment>
<evidence type="ECO:0000313" key="2">
    <source>
        <dbReference type="EMBL" id="MEQ2270318.1"/>
    </source>
</evidence>
<organism evidence="2 3">
    <name type="scientific">Xenotaenia resolanae</name>
    <dbReference type="NCBI Taxonomy" id="208358"/>
    <lineage>
        <taxon>Eukaryota</taxon>
        <taxon>Metazoa</taxon>
        <taxon>Chordata</taxon>
        <taxon>Craniata</taxon>
        <taxon>Vertebrata</taxon>
        <taxon>Euteleostomi</taxon>
        <taxon>Actinopterygii</taxon>
        <taxon>Neopterygii</taxon>
        <taxon>Teleostei</taxon>
        <taxon>Neoteleostei</taxon>
        <taxon>Acanthomorphata</taxon>
        <taxon>Ovalentaria</taxon>
        <taxon>Atherinomorphae</taxon>
        <taxon>Cyprinodontiformes</taxon>
        <taxon>Goodeidae</taxon>
        <taxon>Xenotaenia</taxon>
    </lineage>
</organism>
<dbReference type="Proteomes" id="UP001444071">
    <property type="component" value="Unassembled WGS sequence"/>
</dbReference>
<proteinExistence type="predicted"/>
<keyword evidence="1" id="KW-0732">Signal</keyword>
<evidence type="ECO:0000256" key="1">
    <source>
        <dbReference type="SAM" id="SignalP"/>
    </source>
</evidence>
<sequence>MCFFIFSVQLQVFHLWARQSAAVANDSFTQSTSEYLRSFLMKFDLSWSTITEDLKKHLPDQTSLSNCFTSCSRSKTLPPSS</sequence>
<accession>A0ABV0WL40</accession>
<dbReference type="EMBL" id="JAHRIM010057288">
    <property type="protein sequence ID" value="MEQ2270318.1"/>
    <property type="molecule type" value="Genomic_DNA"/>
</dbReference>
<protein>
    <recommendedName>
        <fullName evidence="4">Secreted protein</fullName>
    </recommendedName>
</protein>
<evidence type="ECO:0000313" key="3">
    <source>
        <dbReference type="Proteomes" id="UP001444071"/>
    </source>
</evidence>